<organism evidence="2 3">
    <name type="scientific">Neorickettsia findlayensis</name>
    <dbReference type="NCBI Taxonomy" id="2686014"/>
    <lineage>
        <taxon>Bacteria</taxon>
        <taxon>Pseudomonadati</taxon>
        <taxon>Pseudomonadota</taxon>
        <taxon>Alphaproteobacteria</taxon>
        <taxon>Rickettsiales</taxon>
        <taxon>Anaplasmataceae</taxon>
        <taxon>Neorickettsia</taxon>
    </lineage>
</organism>
<sequence>MKDDRFVELASKFVDVVHFMGLNYSTLLFAAKETQTEDLLYCYNENVVKFLECFEDYVTQKALLCSDYTVGKVSQKIESVLWNRALVYSEFKNYRQFIKAKFCFALKPGSSIESLQCSFYLSDSLWHAVGDVATGFSFYSKRATLMALNSLFMVKFADDYSDGFEKSRNFLRRRIKNIVTLAKIKARLIEKMERHG</sequence>
<accession>A0A6P1GAA0</accession>
<dbReference type="GO" id="GO:0006744">
    <property type="term" value="P:ubiquinone biosynthetic process"/>
    <property type="evidence" value="ECO:0007669"/>
    <property type="project" value="InterPro"/>
</dbReference>
<dbReference type="GO" id="GO:0008289">
    <property type="term" value="F:lipid binding"/>
    <property type="evidence" value="ECO:0007669"/>
    <property type="project" value="InterPro"/>
</dbReference>
<reference evidence="2 3" key="1">
    <citation type="journal article" date="2020" name="MBio">
        <title>Erratum for Teymournejad et al., 'Isolation and Molecular Analysis of a Novel Neorickettsia Species That Causes Potomac Horse Fever'.</title>
        <authorList>
            <person name="Teymournejad O."/>
            <person name="Lin M."/>
            <person name="Bekebrede H."/>
            <person name="Kamr A."/>
            <person name="Toribio R.E."/>
            <person name="Arroyo L.G."/>
            <person name="Baird J.D."/>
            <person name="Rikihisa Y."/>
        </authorList>
    </citation>
    <scope>NUCLEOTIDE SEQUENCE [LARGE SCALE GENOMIC DNA]</scope>
    <source>
        <strain evidence="2 3">Fin17</strain>
    </source>
</reference>
<keyword evidence="3" id="KW-1185">Reference proteome</keyword>
<dbReference type="InterPro" id="IPR013718">
    <property type="entry name" value="COQ9_C"/>
</dbReference>
<evidence type="ECO:0000259" key="1">
    <source>
        <dbReference type="Pfam" id="PF08511"/>
    </source>
</evidence>
<name>A0A6P1GAA0_9RICK</name>
<dbReference type="Gene3D" id="1.10.357.10">
    <property type="entry name" value="Tetracycline Repressor, domain 2"/>
    <property type="match status" value="1"/>
</dbReference>
<evidence type="ECO:0000313" key="3">
    <source>
        <dbReference type="Proteomes" id="UP000464912"/>
    </source>
</evidence>
<gene>
    <name evidence="2" type="ORF">GP480_03095</name>
</gene>
<dbReference type="AlphaFoldDB" id="A0A6P1GAA0"/>
<feature type="domain" description="COQ9 C-terminal" evidence="1">
    <location>
        <begin position="113"/>
        <end position="181"/>
    </location>
</feature>
<dbReference type="InterPro" id="IPR012762">
    <property type="entry name" value="Ubiq_biosynth_COQ9"/>
</dbReference>
<dbReference type="RefSeq" id="WP_160095773.1">
    <property type="nucleotide sequence ID" value="NZ_CP047224.1"/>
</dbReference>
<proteinExistence type="predicted"/>
<protein>
    <submittedName>
        <fullName evidence="2">COQ9 family protein</fullName>
    </submittedName>
</protein>
<dbReference type="NCBIfam" id="TIGR02396">
    <property type="entry name" value="diverge_rpsU"/>
    <property type="match status" value="1"/>
</dbReference>
<dbReference type="EMBL" id="CP047224">
    <property type="protein sequence ID" value="QHD65407.1"/>
    <property type="molecule type" value="Genomic_DNA"/>
</dbReference>
<dbReference type="Pfam" id="PF08511">
    <property type="entry name" value="COQ9"/>
    <property type="match status" value="1"/>
</dbReference>
<evidence type="ECO:0000313" key="2">
    <source>
        <dbReference type="EMBL" id="QHD65407.1"/>
    </source>
</evidence>
<dbReference type="Proteomes" id="UP000464912">
    <property type="component" value="Chromosome"/>
</dbReference>
<reference evidence="2 3" key="2">
    <citation type="journal article" date="2020" name="MBio">
        <title>Isolation and Molecular Analysis of a Novel Neorickettsia Species That Causes Potomac Horse Fever.</title>
        <authorList>
            <person name="Teymournejad O."/>
            <person name="Lin M."/>
            <person name="Bekebrede H."/>
            <person name="Kamr A."/>
            <person name="Toribio R.E."/>
            <person name="Arroyo L.G."/>
            <person name="Baird J.D."/>
            <person name="Rikihisa Y."/>
        </authorList>
    </citation>
    <scope>NUCLEOTIDE SEQUENCE [LARGE SCALE GENOMIC DNA]</scope>
    <source>
        <strain evidence="2 3">Fin17</strain>
    </source>
</reference>
<dbReference type="KEGG" id="nef:GP480_03095"/>